<dbReference type="PANTHER" id="PTHR43827">
    <property type="entry name" value="2,5-DIKETO-D-GLUCONIC ACID REDUCTASE"/>
    <property type="match status" value="1"/>
</dbReference>
<dbReference type="EC" id="1.1.1.346" evidence="8"/>
<comment type="similarity">
    <text evidence="1">Belongs to the aldo/keto reductase family.</text>
</comment>
<dbReference type="PROSITE" id="PS00798">
    <property type="entry name" value="ALDOKETO_REDUCTASE_1"/>
    <property type="match status" value="1"/>
</dbReference>
<accession>A0A0D8BPY7</accession>
<dbReference type="InterPro" id="IPR020471">
    <property type="entry name" value="AKR"/>
</dbReference>
<evidence type="ECO:0000313" key="8">
    <source>
        <dbReference type="EMBL" id="KJE25452.1"/>
    </source>
</evidence>
<evidence type="ECO:0000256" key="5">
    <source>
        <dbReference type="PIRSR" id="PIRSR000097-2"/>
    </source>
</evidence>
<keyword evidence="2" id="KW-0521">NADP</keyword>
<dbReference type="RefSeq" id="WP_044882897.1">
    <property type="nucleotide sequence ID" value="NZ_JYFN01000001.1"/>
</dbReference>
<protein>
    <submittedName>
        <fullName evidence="8">Aldo/keto reductase, diketogulonate reductase</fullName>
        <ecNumber evidence="8">1.1.1.346</ecNumber>
    </submittedName>
</protein>
<dbReference type="PATRIC" id="fig|1502723.3.peg.75"/>
<dbReference type="EMBL" id="JYFN01000001">
    <property type="protein sequence ID" value="KJE25452.1"/>
    <property type="molecule type" value="Genomic_DNA"/>
</dbReference>
<dbReference type="AlphaFoldDB" id="A0A0D8BPY7"/>
<feature type="active site" description="Proton donor" evidence="4">
    <location>
        <position position="53"/>
    </location>
</feature>
<dbReference type="PIRSF" id="PIRSF000097">
    <property type="entry name" value="AKR"/>
    <property type="match status" value="1"/>
</dbReference>
<dbReference type="PROSITE" id="PS00062">
    <property type="entry name" value="ALDOKETO_REDUCTASE_2"/>
    <property type="match status" value="1"/>
</dbReference>
<dbReference type="Pfam" id="PF00248">
    <property type="entry name" value="Aldo_ket_red"/>
    <property type="match status" value="1"/>
</dbReference>
<evidence type="ECO:0000256" key="6">
    <source>
        <dbReference type="PIRSR" id="PIRSR000097-3"/>
    </source>
</evidence>
<evidence type="ECO:0000256" key="4">
    <source>
        <dbReference type="PIRSR" id="PIRSR000097-1"/>
    </source>
</evidence>
<reference evidence="9" key="1">
    <citation type="submission" date="2015-02" db="EMBL/GenBank/DDBJ databases">
        <title>Draft Genome of Frankia sp. CpI1-S.</title>
        <authorList>
            <person name="Oshone R.T."/>
            <person name="Ngom M."/>
            <person name="Ghodhbane-Gtari F."/>
            <person name="Gtari M."/>
            <person name="Morris K."/>
            <person name="Thomas K."/>
            <person name="Sen A."/>
            <person name="Tisa L.S."/>
        </authorList>
    </citation>
    <scope>NUCLEOTIDE SEQUENCE [LARGE SCALE GENOMIC DNA]</scope>
    <source>
        <strain evidence="9">CpI1-S</strain>
    </source>
</reference>
<reference evidence="8 9" key="2">
    <citation type="journal article" date="2016" name="Genome Announc.">
        <title>Permanent Draft Genome Sequences for Two Variants of Frankia sp. Strain CpI1, the First Frankia Strain Isolated from Root Nodules of Comptonia peregrina.</title>
        <authorList>
            <person name="Oshone R."/>
            <person name="Hurst S.G.IV."/>
            <person name="Abebe-Akele F."/>
            <person name="Simpson S."/>
            <person name="Morris K."/>
            <person name="Thomas W.K."/>
            <person name="Tisa L.S."/>
        </authorList>
    </citation>
    <scope>NUCLEOTIDE SEQUENCE [LARGE SCALE GENOMIC DNA]</scope>
    <source>
        <strain evidence="9">CpI1-S</strain>
    </source>
</reference>
<dbReference type="SUPFAM" id="SSF51430">
    <property type="entry name" value="NAD(P)-linked oxidoreductase"/>
    <property type="match status" value="1"/>
</dbReference>
<evidence type="ECO:0000256" key="1">
    <source>
        <dbReference type="ARBA" id="ARBA00007905"/>
    </source>
</evidence>
<keyword evidence="9" id="KW-1185">Reference proteome</keyword>
<feature type="binding site" evidence="5">
    <location>
        <position position="111"/>
    </location>
    <ligand>
        <name>substrate</name>
    </ligand>
</feature>
<dbReference type="OrthoDB" id="9804790at2"/>
<proteinExistence type="inferred from homology"/>
<dbReference type="Proteomes" id="UP000032545">
    <property type="component" value="Unassembled WGS sequence"/>
</dbReference>
<evidence type="ECO:0000256" key="2">
    <source>
        <dbReference type="ARBA" id="ARBA00022857"/>
    </source>
</evidence>
<comment type="caution">
    <text evidence="8">The sequence shown here is derived from an EMBL/GenBank/DDBJ whole genome shotgun (WGS) entry which is preliminary data.</text>
</comment>
<dbReference type="InterPro" id="IPR018170">
    <property type="entry name" value="Aldo/ket_reductase_CS"/>
</dbReference>
<dbReference type="GO" id="GO:0016616">
    <property type="term" value="F:oxidoreductase activity, acting on the CH-OH group of donors, NAD or NADP as acceptor"/>
    <property type="evidence" value="ECO:0007669"/>
    <property type="project" value="UniProtKB-ARBA"/>
</dbReference>
<evidence type="ECO:0000313" key="9">
    <source>
        <dbReference type="Proteomes" id="UP000032545"/>
    </source>
</evidence>
<dbReference type="PROSITE" id="PS00063">
    <property type="entry name" value="ALDOKETO_REDUCTASE_3"/>
    <property type="match status" value="1"/>
</dbReference>
<dbReference type="InterPro" id="IPR036812">
    <property type="entry name" value="NAD(P)_OxRdtase_dom_sf"/>
</dbReference>
<dbReference type="InterPro" id="IPR023210">
    <property type="entry name" value="NADP_OxRdtase_dom"/>
</dbReference>
<feature type="site" description="Lowers pKa of active site Tyr" evidence="6">
    <location>
        <position position="78"/>
    </location>
</feature>
<evidence type="ECO:0000256" key="3">
    <source>
        <dbReference type="ARBA" id="ARBA00023002"/>
    </source>
</evidence>
<dbReference type="PRINTS" id="PR00069">
    <property type="entry name" value="ALDKETRDTASE"/>
</dbReference>
<keyword evidence="3 8" id="KW-0560">Oxidoreductase</keyword>
<evidence type="ECO:0000259" key="7">
    <source>
        <dbReference type="Pfam" id="PF00248"/>
    </source>
</evidence>
<dbReference type="FunFam" id="3.20.20.100:FF:000002">
    <property type="entry name" value="2,5-diketo-D-gluconic acid reductase A"/>
    <property type="match status" value="1"/>
</dbReference>
<dbReference type="PANTHER" id="PTHR43827:SF3">
    <property type="entry name" value="NADP-DEPENDENT OXIDOREDUCTASE DOMAIN-CONTAINING PROTEIN"/>
    <property type="match status" value="1"/>
</dbReference>
<name>A0A0D8BPY7_9ACTN</name>
<feature type="domain" description="NADP-dependent oxidoreductase" evidence="7">
    <location>
        <begin position="20"/>
        <end position="263"/>
    </location>
</feature>
<sequence length="281" mass="30119">MPPSPVPTVPLAHGARMPQLGLGTWPLDDRAVQGVVEQAIGLGYRLIDTAHNYGNEKGVGAGLRAAGVAREELFVTTKFNKRSHSVRGVRRAAAESTRRMGLDYVDLLLIHWPNPWRDRYVAAWKGLVDLVKDGQVRAIGVSNFKTTHLDRLLAETGVAPDVNQIQLDPRLGRGAVRAYHAEHGIVTEAWSPLGAGTGLLDEPVITRIAAAHGRTPAQIVLRWHVELGVVAVPKSASPARLAENIDVFGFSLTAEEIAAISGLDRGAAGEADALDSDVFGH</sequence>
<gene>
    <name evidence="8" type="ORF">FF36_00065</name>
</gene>
<dbReference type="Gene3D" id="3.20.20.100">
    <property type="entry name" value="NADP-dependent oxidoreductase domain"/>
    <property type="match status" value="1"/>
</dbReference>
<organism evidence="8 9">
    <name type="scientific">Frankia torreyi</name>
    <dbReference type="NCBI Taxonomy" id="1856"/>
    <lineage>
        <taxon>Bacteria</taxon>
        <taxon>Bacillati</taxon>
        <taxon>Actinomycetota</taxon>
        <taxon>Actinomycetes</taxon>
        <taxon>Frankiales</taxon>
        <taxon>Frankiaceae</taxon>
        <taxon>Frankia</taxon>
    </lineage>
</organism>